<dbReference type="Proteomes" id="UP000503330">
    <property type="component" value="Chromosome"/>
</dbReference>
<dbReference type="Proteomes" id="UP000030008">
    <property type="component" value="Unassembled WGS sequence"/>
</dbReference>
<feature type="transmembrane region" description="Helical" evidence="8">
    <location>
        <begin position="274"/>
        <end position="294"/>
    </location>
</feature>
<dbReference type="GeneID" id="61926800"/>
<feature type="transmembrane region" description="Helical" evidence="8">
    <location>
        <begin position="338"/>
        <end position="358"/>
    </location>
</feature>
<gene>
    <name evidence="10" type="ORF">CIAN88_20600</name>
    <name evidence="11" type="ORF">G4D54_14645</name>
</gene>
<dbReference type="GO" id="GO:0005247">
    <property type="term" value="F:voltage-gated chloride channel activity"/>
    <property type="evidence" value="ECO:0007669"/>
    <property type="project" value="TreeGrafter"/>
</dbReference>
<evidence type="ECO:0000256" key="5">
    <source>
        <dbReference type="ARBA" id="ARBA00023065"/>
    </source>
</evidence>
<sequence>MRFVKERKHGSTLHILHSAGNFKYVLIGEGLAAGLCAGLIAVLYRIILGYAEDFVAAAVAFIRTDWTHIVLWFAFLLILGFLVAQLLKAEPLISGSGIPQVEGEIMSFIDQQWTRVLPAKVIGGTLCAFGGLSLGREGPSIQLGAMAGKAIAKLFHRVKMEERLLLTCGAAAGLAAAFNAPLAGVMFALEEIHKNFSVSVLISVMCASVSGDFLSRNVFGLAPAFHFEVLNTFPLGYYWMLILLGIVCGLFGVLYNKSTMKVQALFAKSGLQHYGVMVAMLLSGVLALCLSDVLGSGHAMIEMLSENPVMMLRTLFLLLAVKFAFSLISFGSGAPGGIFFPLLVLGSFTGAIFGNIAVQVFGFSAGYMNNIIIMAMAGAFAAIVRAPITGIILIAEMSGTLTNLLPLAVVSLISYLCASLLNCEPIYESLLHNLLVKNGVNLSAFHGERHLVEAVVELGSPVCDQAICDVKWPNKCLLISIERQGKELLPKGSTVLHTGDKLIALLDDEDAPYIQHQLEKCCSSKLE</sequence>
<feature type="transmembrane region" description="Helical" evidence="8">
    <location>
        <begin position="164"/>
        <end position="189"/>
    </location>
</feature>
<comment type="subcellular location">
    <subcellularLocation>
        <location evidence="1">Membrane</location>
        <topology evidence="1">Multi-pass membrane protein</topology>
    </subcellularLocation>
</comment>
<dbReference type="Pfam" id="PF02080">
    <property type="entry name" value="TrkA_C"/>
    <property type="match status" value="1"/>
</dbReference>
<dbReference type="EMBL" id="CP048838">
    <property type="protein sequence ID" value="QJA03595.1"/>
    <property type="molecule type" value="Genomic_DNA"/>
</dbReference>
<dbReference type="PROSITE" id="PS51202">
    <property type="entry name" value="RCK_C"/>
    <property type="match status" value="1"/>
</dbReference>
<dbReference type="InterPro" id="IPR001807">
    <property type="entry name" value="ClC"/>
</dbReference>
<dbReference type="EMBL" id="JQIF01000113">
    <property type="protein sequence ID" value="KGJ51378.1"/>
    <property type="molecule type" value="Genomic_DNA"/>
</dbReference>
<evidence type="ECO:0000259" key="9">
    <source>
        <dbReference type="PROSITE" id="PS51202"/>
    </source>
</evidence>
<feature type="transmembrane region" description="Helical" evidence="8">
    <location>
        <begin position="370"/>
        <end position="395"/>
    </location>
</feature>
<evidence type="ECO:0000256" key="6">
    <source>
        <dbReference type="ARBA" id="ARBA00023136"/>
    </source>
</evidence>
<evidence type="ECO:0000256" key="2">
    <source>
        <dbReference type="ARBA" id="ARBA00022448"/>
    </source>
</evidence>
<feature type="domain" description="RCK C-terminal" evidence="9">
    <location>
        <begin position="437"/>
        <end position="520"/>
    </location>
</feature>
<reference evidence="10 12" key="1">
    <citation type="submission" date="2014-08" db="EMBL/GenBank/DDBJ databases">
        <title>Clostridium innocuum, an unnegligible vancomycin-resistant pathogen causing extra-intestinal infections.</title>
        <authorList>
            <person name="Feng Y."/>
            <person name="Chiu C.-H."/>
        </authorList>
    </citation>
    <scope>NUCLEOTIDE SEQUENCE [LARGE SCALE GENOMIC DNA]</scope>
    <source>
        <strain evidence="10 12">AN88</strain>
    </source>
</reference>
<feature type="transmembrane region" description="Helical" evidence="8">
    <location>
        <begin position="315"/>
        <end position="332"/>
    </location>
</feature>
<dbReference type="PRINTS" id="PR00762">
    <property type="entry name" value="CLCHANNEL"/>
</dbReference>
<evidence type="ECO:0000313" key="11">
    <source>
        <dbReference type="EMBL" id="QJA03595.1"/>
    </source>
</evidence>
<dbReference type="SUPFAM" id="SSF81340">
    <property type="entry name" value="Clc chloride channel"/>
    <property type="match status" value="1"/>
</dbReference>
<evidence type="ECO:0000313" key="10">
    <source>
        <dbReference type="EMBL" id="KGJ51378.1"/>
    </source>
</evidence>
<keyword evidence="6 8" id="KW-0472">Membrane</keyword>
<dbReference type="InterPro" id="IPR006037">
    <property type="entry name" value="RCK_C"/>
</dbReference>
<dbReference type="InterPro" id="IPR014743">
    <property type="entry name" value="Cl-channel_core"/>
</dbReference>
<keyword evidence="4 8" id="KW-1133">Transmembrane helix</keyword>
<dbReference type="GO" id="GO:0005886">
    <property type="term" value="C:plasma membrane"/>
    <property type="evidence" value="ECO:0007669"/>
    <property type="project" value="TreeGrafter"/>
</dbReference>
<protein>
    <submittedName>
        <fullName evidence="10">Chloride channel protein</fullName>
    </submittedName>
    <submittedName>
        <fullName evidence="11">ClC family H(+)/Cl(-) exchange transporter</fullName>
    </submittedName>
</protein>
<organism evidence="10 12">
    <name type="scientific">Clostridium innocuum</name>
    <dbReference type="NCBI Taxonomy" id="1522"/>
    <lineage>
        <taxon>Bacteria</taxon>
        <taxon>Bacillati</taxon>
        <taxon>Bacillota</taxon>
        <taxon>Clostridia</taxon>
        <taxon>Eubacteriales</taxon>
        <taxon>Clostridiaceae</taxon>
        <taxon>Clostridium</taxon>
    </lineage>
</organism>
<dbReference type="GO" id="GO:0006813">
    <property type="term" value="P:potassium ion transport"/>
    <property type="evidence" value="ECO:0007669"/>
    <property type="project" value="InterPro"/>
</dbReference>
<dbReference type="Gene3D" id="3.30.70.1450">
    <property type="entry name" value="Regulator of K+ conductance, C-terminal domain"/>
    <property type="match status" value="1"/>
</dbReference>
<keyword evidence="7" id="KW-0868">Chloride</keyword>
<feature type="transmembrane region" description="Helical" evidence="8">
    <location>
        <begin position="401"/>
        <end position="421"/>
    </location>
</feature>
<evidence type="ECO:0000313" key="12">
    <source>
        <dbReference type="Proteomes" id="UP000030008"/>
    </source>
</evidence>
<proteinExistence type="predicted"/>
<evidence type="ECO:0000256" key="7">
    <source>
        <dbReference type="ARBA" id="ARBA00023214"/>
    </source>
</evidence>
<name>A0A099I3F8_CLOIN</name>
<feature type="transmembrane region" description="Helical" evidence="8">
    <location>
        <begin position="21"/>
        <end position="46"/>
    </location>
</feature>
<keyword evidence="2" id="KW-0813">Transport</keyword>
<dbReference type="CDD" id="cd01031">
    <property type="entry name" value="EriC"/>
    <property type="match status" value="1"/>
</dbReference>
<dbReference type="Gene3D" id="1.10.3080.10">
    <property type="entry name" value="Clc chloride channel"/>
    <property type="match status" value="1"/>
</dbReference>
<dbReference type="AlphaFoldDB" id="A0A099I3F8"/>
<dbReference type="PANTHER" id="PTHR45711:SF6">
    <property type="entry name" value="CHLORIDE CHANNEL PROTEIN"/>
    <property type="match status" value="1"/>
</dbReference>
<evidence type="ECO:0000256" key="8">
    <source>
        <dbReference type="SAM" id="Phobius"/>
    </source>
</evidence>
<accession>A0A099I3F8</accession>
<feature type="transmembrane region" description="Helical" evidence="8">
    <location>
        <begin position="235"/>
        <end position="254"/>
    </location>
</feature>
<keyword evidence="3 8" id="KW-0812">Transmembrane</keyword>
<evidence type="ECO:0000313" key="13">
    <source>
        <dbReference type="Proteomes" id="UP000503330"/>
    </source>
</evidence>
<evidence type="ECO:0000256" key="3">
    <source>
        <dbReference type="ARBA" id="ARBA00022692"/>
    </source>
</evidence>
<dbReference type="SUPFAM" id="SSF116726">
    <property type="entry name" value="TrkA C-terminal domain-like"/>
    <property type="match status" value="1"/>
</dbReference>
<evidence type="ECO:0000256" key="1">
    <source>
        <dbReference type="ARBA" id="ARBA00004141"/>
    </source>
</evidence>
<keyword evidence="5" id="KW-0406">Ion transport</keyword>
<dbReference type="InterPro" id="IPR036721">
    <property type="entry name" value="RCK_C_sf"/>
</dbReference>
<dbReference type="GO" id="GO:0008324">
    <property type="term" value="F:monoatomic cation transmembrane transporter activity"/>
    <property type="evidence" value="ECO:0007669"/>
    <property type="project" value="InterPro"/>
</dbReference>
<evidence type="ECO:0000256" key="4">
    <source>
        <dbReference type="ARBA" id="ARBA00022989"/>
    </source>
</evidence>
<dbReference type="RefSeq" id="WP_002610001.1">
    <property type="nucleotide sequence ID" value="NZ_BAAACC010000010.1"/>
</dbReference>
<feature type="transmembrane region" description="Helical" evidence="8">
    <location>
        <begin position="66"/>
        <end position="87"/>
    </location>
</feature>
<dbReference type="PANTHER" id="PTHR45711">
    <property type="entry name" value="CHLORIDE CHANNEL PROTEIN"/>
    <property type="match status" value="1"/>
</dbReference>
<reference evidence="11 13" key="2">
    <citation type="submission" date="2020-02" db="EMBL/GenBank/DDBJ databases">
        <authorList>
            <person name="Kociolek L.K."/>
            <person name="Ozer E.A."/>
        </authorList>
    </citation>
    <scope>NUCLEOTIDE SEQUENCE [LARGE SCALE GENOMIC DNA]</scope>
    <source>
        <strain evidence="11 13">ATCC 14501</strain>
    </source>
</reference>
<dbReference type="Pfam" id="PF00654">
    <property type="entry name" value="Voltage_CLC"/>
    <property type="match status" value="1"/>
</dbReference>